<protein>
    <submittedName>
        <fullName evidence="2">Uncharacterized protein</fullName>
    </submittedName>
</protein>
<dbReference type="VEuPathDB" id="CryptoDB:Vbra_3665"/>
<organism evidence="2 3">
    <name type="scientific">Vitrella brassicaformis (strain CCMP3155)</name>
    <dbReference type="NCBI Taxonomy" id="1169540"/>
    <lineage>
        <taxon>Eukaryota</taxon>
        <taxon>Sar</taxon>
        <taxon>Alveolata</taxon>
        <taxon>Colpodellida</taxon>
        <taxon>Vitrellaceae</taxon>
        <taxon>Vitrella</taxon>
    </lineage>
</organism>
<evidence type="ECO:0000313" key="2">
    <source>
        <dbReference type="EMBL" id="CEL93404.1"/>
    </source>
</evidence>
<dbReference type="InParanoid" id="A0A0G4ECF8"/>
<accession>A0A0G4ECF8</accession>
<dbReference type="Proteomes" id="UP000041254">
    <property type="component" value="Unassembled WGS sequence"/>
</dbReference>
<gene>
    <name evidence="2" type="ORF">Vbra_3665</name>
</gene>
<dbReference type="AlphaFoldDB" id="A0A0G4ECF8"/>
<dbReference type="EMBL" id="CDMY01000164">
    <property type="protein sequence ID" value="CEL93404.1"/>
    <property type="molecule type" value="Genomic_DNA"/>
</dbReference>
<evidence type="ECO:0000256" key="1">
    <source>
        <dbReference type="SAM" id="MobiDB-lite"/>
    </source>
</evidence>
<sequence length="1004" mass="109570">MIRKLGDARGSLDGEAARSNPCLSGAMAAASSSSSSAASPPQAEAMASCSSAGRHREGTRVLLTSGTRRDANESYVWLKADVYRIEEISKGTLLFMREVGGREEFKQVVPHRTSAPMNTNPQPPVVWDVSRKAPDGFGDGPDGSLATLFSFMTPCELSALFPDRPVEPLTNQQADPTIHDAAVHQQTHITVDCSTRAECHFWESMTPEAAFQLGKCLINVTALTVLQPHDRPSWCLFTMIGIVEGHAAGRRKAYEAKDRQQHMPEGSLESIQFVASPISHADRLGRQHCPTRKNRNSSNNRGIYIKARRGGERTKRKRPPIPPPIRAPPTLPALRTVTGAVPEHAVVSSSRWVMPALEHIDQQGWTADQLGLFISTSLSLQHVGGRVRGAEWAAVFRYVLVARDGQPGRLRRLRSIGLIHYWTPEEVDELQEVLTSRGCRKSLKSVSVRILPIVDHHTLPALVAVDSLIDKCCVPHDVDITVLPETNRTTRYFQLSVLYADDLPRSLSPFVRKALQEAARVAYELRYTISQHDITHSVDDPSQTAIEIAESLSFDNVRLVNAMSAYGFAPPPGTPSPAPAIIDHLQPFPAAKELQICSGLGGPVGSLLAQKMPMEVETVIMPSAVRSEDKTRVLEALGEEREVDTIYVGAAGNALSALDGWRAESFPVTHQMSVQFGDDRYRCIHFRVALTSPGVRSSLKSLSVRVPASIDHNTFPALLAADSLINKCRVSDDGDITVLRQSETTRRSDRPPSYFQLSVLYADDLPRSLSPFVRKALQEAARVAYELRYTISQHDITHSVDDPSQTAIEIAESLSFDNVRYVTVSNADGFVPPPGAPAPTPTIINHLQPFPGADKLRVFSGLGGPVGSLLAQKMPMEVERVIMPSAVSAADQSGVMEALGEGRKVDTVWVGVAVGGALSPLNGWKPESFPAINKMFIDSAVPGHVRAVVAARRISDGLSSVVRSMRGLERVIVSVNRRSVRSAIRRLLPDSASSTFTIYLFVDT</sequence>
<name>A0A0G4ECF8_VITBC</name>
<evidence type="ECO:0000313" key="3">
    <source>
        <dbReference type="Proteomes" id="UP000041254"/>
    </source>
</evidence>
<feature type="compositionally biased region" description="Low complexity" evidence="1">
    <location>
        <begin position="32"/>
        <end position="48"/>
    </location>
</feature>
<feature type="compositionally biased region" description="Pro residues" evidence="1">
    <location>
        <begin position="320"/>
        <end position="331"/>
    </location>
</feature>
<feature type="region of interest" description="Disordered" evidence="1">
    <location>
        <begin position="287"/>
        <end position="332"/>
    </location>
</feature>
<proteinExistence type="predicted"/>
<reference evidence="2 3" key="1">
    <citation type="submission" date="2014-11" db="EMBL/GenBank/DDBJ databases">
        <authorList>
            <person name="Zhu J."/>
            <person name="Qi W."/>
            <person name="Song R."/>
        </authorList>
    </citation>
    <scope>NUCLEOTIDE SEQUENCE [LARGE SCALE GENOMIC DNA]</scope>
</reference>
<feature type="region of interest" description="Disordered" evidence="1">
    <location>
        <begin position="32"/>
        <end position="64"/>
    </location>
</feature>
<keyword evidence="3" id="KW-1185">Reference proteome</keyword>
<dbReference type="PhylomeDB" id="A0A0G4ECF8"/>